<evidence type="ECO:0000313" key="4">
    <source>
        <dbReference type="Proteomes" id="UP000199045"/>
    </source>
</evidence>
<evidence type="ECO:0000256" key="1">
    <source>
        <dbReference type="SAM" id="SignalP"/>
    </source>
</evidence>
<feature type="signal peptide" evidence="1">
    <location>
        <begin position="1"/>
        <end position="19"/>
    </location>
</feature>
<accession>A0A1G7X5X4</accession>
<gene>
    <name evidence="3" type="ORF">SAMN04488121_106315</name>
</gene>
<dbReference type="Gene3D" id="3.20.20.140">
    <property type="entry name" value="Metal-dependent hydrolases"/>
    <property type="match status" value="1"/>
</dbReference>
<proteinExistence type="predicted"/>
<dbReference type="EMBL" id="FNBN01000006">
    <property type="protein sequence ID" value="SDG79547.1"/>
    <property type="molecule type" value="Genomic_DNA"/>
</dbReference>
<dbReference type="InterPro" id="IPR011059">
    <property type="entry name" value="Metal-dep_hydrolase_composite"/>
</dbReference>
<dbReference type="PANTHER" id="PTHR43135">
    <property type="entry name" value="ALPHA-D-RIBOSE 1-METHYLPHOSPHONATE 5-TRIPHOSPHATE DIPHOSPHATASE"/>
    <property type="match status" value="1"/>
</dbReference>
<dbReference type="GO" id="GO:0016810">
    <property type="term" value="F:hydrolase activity, acting on carbon-nitrogen (but not peptide) bonds"/>
    <property type="evidence" value="ECO:0007669"/>
    <property type="project" value="InterPro"/>
</dbReference>
<dbReference type="STRING" id="104663.SAMN04488121_106315"/>
<dbReference type="PANTHER" id="PTHR43135:SF3">
    <property type="entry name" value="ALPHA-D-RIBOSE 1-METHYLPHOSPHONATE 5-TRIPHOSPHATE DIPHOSPHATASE"/>
    <property type="match status" value="1"/>
</dbReference>
<protein>
    <submittedName>
        <fullName evidence="3">Imidazolonepropionase</fullName>
    </submittedName>
</protein>
<name>A0A1G7X5X4_CHIFI</name>
<dbReference type="SUPFAM" id="SSF51338">
    <property type="entry name" value="Composite domain of metallo-dependent hydrolases"/>
    <property type="match status" value="1"/>
</dbReference>
<dbReference type="SUPFAM" id="SSF51556">
    <property type="entry name" value="Metallo-dependent hydrolases"/>
    <property type="match status" value="1"/>
</dbReference>
<organism evidence="3 4">
    <name type="scientific">Chitinophaga filiformis</name>
    <name type="common">Myxococcus filiformis</name>
    <name type="synonym">Flexibacter filiformis</name>
    <dbReference type="NCBI Taxonomy" id="104663"/>
    <lineage>
        <taxon>Bacteria</taxon>
        <taxon>Pseudomonadati</taxon>
        <taxon>Bacteroidota</taxon>
        <taxon>Chitinophagia</taxon>
        <taxon>Chitinophagales</taxon>
        <taxon>Chitinophagaceae</taxon>
        <taxon>Chitinophaga</taxon>
    </lineage>
</organism>
<dbReference type="Gene3D" id="2.30.40.10">
    <property type="entry name" value="Urease, subunit C, domain 1"/>
    <property type="match status" value="1"/>
</dbReference>
<dbReference type="Pfam" id="PF01979">
    <property type="entry name" value="Amidohydro_1"/>
    <property type="match status" value="1"/>
</dbReference>
<evidence type="ECO:0000259" key="2">
    <source>
        <dbReference type="Pfam" id="PF01979"/>
    </source>
</evidence>
<dbReference type="InterPro" id="IPR006680">
    <property type="entry name" value="Amidohydro-rel"/>
</dbReference>
<reference evidence="4" key="1">
    <citation type="submission" date="2016-10" db="EMBL/GenBank/DDBJ databases">
        <authorList>
            <person name="Varghese N."/>
            <person name="Submissions S."/>
        </authorList>
    </citation>
    <scope>NUCLEOTIDE SEQUENCE [LARGE SCALE GENOMIC DNA]</scope>
    <source>
        <strain evidence="4">DSM 527</strain>
    </source>
</reference>
<dbReference type="OrthoDB" id="783596at2"/>
<sequence>MKRIILTYITALSCMAAFAQETIYPAPPQGKTIYLINATIHVGNGQVIENGALTFTNGKITAVGNNLPAPAADGTIMDLKGNHVYPGVIAPLSNLGLTEVEAVRATNDFHEVGEINPSVRSLVAYNTDSKVINTLRSNGILLAQVTPEGGLIPGTSSVVQLDAWNWEDAAYKKDGAIHFYMPSLLPPPSTPGRFPVTKDVVAEFAEKTGQVRTFLREAKAYLQEDKHNEVNLKFEAVRKLFTKEQKLFIHCNFVKEMLVAVDFAKEFGIDVVIAGGADSWIIADVLKQNNIAVVLIQPHSLPVLQDDDVDQPYKTAAQLQQAGVLYCLSNEGFWQQRNLPFEAGTASTYGLTKEQALSAVTLNTARILGIDKSTGSLETGKDANIVISTGDLLDMRSSVVTHAFIQGREINLNNKHKQLYERYKYKYGLK</sequence>
<feature type="domain" description="Amidohydrolase-related" evidence="2">
    <location>
        <begin position="347"/>
        <end position="408"/>
    </location>
</feature>
<evidence type="ECO:0000313" key="3">
    <source>
        <dbReference type="EMBL" id="SDG79547.1"/>
    </source>
</evidence>
<keyword evidence="1" id="KW-0732">Signal</keyword>
<dbReference type="AlphaFoldDB" id="A0A1G7X5X4"/>
<dbReference type="RefSeq" id="WP_089835359.1">
    <property type="nucleotide sequence ID" value="NZ_FNBN01000006.1"/>
</dbReference>
<feature type="chain" id="PRO_5011443778" evidence="1">
    <location>
        <begin position="20"/>
        <end position="430"/>
    </location>
</feature>
<dbReference type="Proteomes" id="UP000199045">
    <property type="component" value="Unassembled WGS sequence"/>
</dbReference>
<dbReference type="InterPro" id="IPR051781">
    <property type="entry name" value="Metallo-dep_Hydrolase"/>
</dbReference>
<dbReference type="InterPro" id="IPR032466">
    <property type="entry name" value="Metal_Hydrolase"/>
</dbReference>